<dbReference type="Gene3D" id="3.40.366.10">
    <property type="entry name" value="Malonyl-Coenzyme A Acyl Carrier Protein, domain 2"/>
    <property type="match status" value="1"/>
</dbReference>
<dbReference type="InterPro" id="IPR016036">
    <property type="entry name" value="Malonyl_transacylase_ACP-bd"/>
</dbReference>
<dbReference type="InterPro" id="IPR050858">
    <property type="entry name" value="Mal-CoA-ACP_Trans/PKS_FabD"/>
</dbReference>
<dbReference type="eggNOG" id="COG0331">
    <property type="taxonomic scope" value="Bacteria"/>
</dbReference>
<dbReference type="InterPro" id="IPR014043">
    <property type="entry name" value="Acyl_transferase_dom"/>
</dbReference>
<dbReference type="EMBL" id="CP001618">
    <property type="protein sequence ID" value="ACQ80063.1"/>
    <property type="molecule type" value="Genomic_DNA"/>
</dbReference>
<keyword evidence="2 6" id="KW-0808">Transferase</keyword>
<dbReference type="SMART" id="SM00827">
    <property type="entry name" value="PKS_AT"/>
    <property type="match status" value="1"/>
</dbReference>
<evidence type="ECO:0000259" key="5">
    <source>
        <dbReference type="SMART" id="SM00827"/>
    </source>
</evidence>
<dbReference type="OrthoDB" id="3248271at2"/>
<dbReference type="SUPFAM" id="SSF55048">
    <property type="entry name" value="Probable ACP-binding domain of malonyl-CoA ACP transacylase"/>
    <property type="match status" value="1"/>
</dbReference>
<dbReference type="KEGG" id="bcv:Bcav_1807"/>
<organism evidence="6 7">
    <name type="scientific">Beutenbergia cavernae (strain ATCC BAA-8 / DSM 12333 / CCUG 43141 / JCM 11478 / NBRC 16432 / NCIMB 13614 / HKI 0122)</name>
    <dbReference type="NCBI Taxonomy" id="471853"/>
    <lineage>
        <taxon>Bacteria</taxon>
        <taxon>Bacillati</taxon>
        <taxon>Actinomycetota</taxon>
        <taxon>Actinomycetes</taxon>
        <taxon>Micrococcales</taxon>
        <taxon>Beutenbergiaceae</taxon>
        <taxon>Beutenbergia</taxon>
    </lineage>
</organism>
<evidence type="ECO:0000256" key="3">
    <source>
        <dbReference type="ARBA" id="ARBA00023315"/>
    </source>
</evidence>
<sequence length="332" mass="32704">MLALLCPGQGAQTPGMLAPWLELFDADGGADAFDIDEYSDAAGVDLRTHGTTSDADTIRDTAIAQPLIVATSLLAARALLGRPLAAADGVALAGHSVGEFAAAVLAGVLPDRAGLALVGERGRAMAADAARVPTGMNAVLGGDPADVAARLEQLDLVAANVNGAGQVVAAGSLEALEALRADPPAKARVVPLQVAGAFHTSFMAQAAQTVAGVAASLDPADPVVPLLSNADGAVVTSGADALARLAGQVASPVRWDLCQETLGGLGATAVVELAPGGVLTSLARRTLPGVPGIALKSPADLDAARAMLAEHGIATGTGAVPTPESNVTPGDS</sequence>
<evidence type="ECO:0000313" key="7">
    <source>
        <dbReference type="Proteomes" id="UP000007962"/>
    </source>
</evidence>
<evidence type="ECO:0000256" key="1">
    <source>
        <dbReference type="ARBA" id="ARBA00013258"/>
    </source>
</evidence>
<dbReference type="GO" id="GO:0005829">
    <property type="term" value="C:cytosol"/>
    <property type="evidence" value="ECO:0007669"/>
    <property type="project" value="TreeGrafter"/>
</dbReference>
<comment type="catalytic activity">
    <reaction evidence="4">
        <text>holo-[ACP] + malonyl-CoA = malonyl-[ACP] + CoA</text>
        <dbReference type="Rhea" id="RHEA:41792"/>
        <dbReference type="Rhea" id="RHEA-COMP:9623"/>
        <dbReference type="Rhea" id="RHEA-COMP:9685"/>
        <dbReference type="ChEBI" id="CHEBI:57287"/>
        <dbReference type="ChEBI" id="CHEBI:57384"/>
        <dbReference type="ChEBI" id="CHEBI:64479"/>
        <dbReference type="ChEBI" id="CHEBI:78449"/>
        <dbReference type="EC" id="2.3.1.39"/>
    </reaction>
</comment>
<proteinExistence type="predicted"/>
<keyword evidence="3 6" id="KW-0012">Acyltransferase</keyword>
<dbReference type="EC" id="2.3.1.39" evidence="1"/>
<protein>
    <recommendedName>
        <fullName evidence="1">[acyl-carrier-protein] S-malonyltransferase</fullName>
        <ecNumber evidence="1">2.3.1.39</ecNumber>
    </recommendedName>
</protein>
<dbReference type="AlphaFoldDB" id="C5C4T5"/>
<dbReference type="Gene3D" id="3.30.70.250">
    <property type="entry name" value="Malonyl-CoA ACP transacylase, ACP-binding"/>
    <property type="match status" value="1"/>
</dbReference>
<evidence type="ECO:0000256" key="2">
    <source>
        <dbReference type="ARBA" id="ARBA00022679"/>
    </source>
</evidence>
<dbReference type="PANTHER" id="PTHR42681:SF1">
    <property type="entry name" value="MALONYL-COA-ACYL CARRIER PROTEIN TRANSACYLASE, MITOCHONDRIAL"/>
    <property type="match status" value="1"/>
</dbReference>
<dbReference type="GO" id="GO:0004314">
    <property type="term" value="F:[acyl-carrier-protein] S-malonyltransferase activity"/>
    <property type="evidence" value="ECO:0007669"/>
    <property type="project" value="UniProtKB-EC"/>
</dbReference>
<accession>C5C4T5</accession>
<dbReference type="InterPro" id="IPR016035">
    <property type="entry name" value="Acyl_Trfase/lysoPLipase"/>
</dbReference>
<dbReference type="GO" id="GO:0006633">
    <property type="term" value="P:fatty acid biosynthetic process"/>
    <property type="evidence" value="ECO:0007669"/>
    <property type="project" value="TreeGrafter"/>
</dbReference>
<dbReference type="RefSeq" id="WP_015882303.1">
    <property type="nucleotide sequence ID" value="NC_012669.1"/>
</dbReference>
<feature type="domain" description="Malonyl-CoA:ACP transacylase (MAT)" evidence="5">
    <location>
        <begin position="5"/>
        <end position="327"/>
    </location>
</feature>
<dbReference type="SUPFAM" id="SSF52151">
    <property type="entry name" value="FabD/lysophospholipase-like"/>
    <property type="match status" value="1"/>
</dbReference>
<dbReference type="InterPro" id="IPR001227">
    <property type="entry name" value="Ac_transferase_dom_sf"/>
</dbReference>
<dbReference type="PANTHER" id="PTHR42681">
    <property type="entry name" value="MALONYL-COA-ACYL CARRIER PROTEIN TRANSACYLASE, MITOCHONDRIAL"/>
    <property type="match status" value="1"/>
</dbReference>
<evidence type="ECO:0000256" key="4">
    <source>
        <dbReference type="ARBA" id="ARBA00048462"/>
    </source>
</evidence>
<dbReference type="HOGENOM" id="CLU_030558_1_2_11"/>
<dbReference type="Proteomes" id="UP000007962">
    <property type="component" value="Chromosome"/>
</dbReference>
<evidence type="ECO:0000313" key="6">
    <source>
        <dbReference type="EMBL" id="ACQ80063.1"/>
    </source>
</evidence>
<dbReference type="Pfam" id="PF00698">
    <property type="entry name" value="Acyl_transf_1"/>
    <property type="match status" value="1"/>
</dbReference>
<reference evidence="6 7" key="1">
    <citation type="journal article" date="2009" name="Stand. Genomic Sci.">
        <title>Complete genome sequence of Beutenbergia cavernae type strain (HKI 0122).</title>
        <authorList>
            <person name="Land M."/>
            <person name="Pukall R."/>
            <person name="Abt B."/>
            <person name="Goker M."/>
            <person name="Rohde M."/>
            <person name="Glavina Del Rio T."/>
            <person name="Tice H."/>
            <person name="Copeland A."/>
            <person name="Cheng J.F."/>
            <person name="Lucas S."/>
            <person name="Chen F."/>
            <person name="Nolan M."/>
            <person name="Bruce D."/>
            <person name="Goodwin L."/>
            <person name="Pitluck S."/>
            <person name="Ivanova N."/>
            <person name="Mavromatis K."/>
            <person name="Ovchinnikova G."/>
            <person name="Pati A."/>
            <person name="Chen A."/>
            <person name="Palaniappan K."/>
            <person name="Hauser L."/>
            <person name="Chang Y.J."/>
            <person name="Jefferies C.C."/>
            <person name="Saunders E."/>
            <person name="Brettin T."/>
            <person name="Detter J.C."/>
            <person name="Han C."/>
            <person name="Chain P."/>
            <person name="Bristow J."/>
            <person name="Eisen J.A."/>
            <person name="Markowitz V."/>
            <person name="Hugenholtz P."/>
            <person name="Kyrpides N.C."/>
            <person name="Klenk H.P."/>
            <person name="Lapidus A."/>
        </authorList>
    </citation>
    <scope>NUCLEOTIDE SEQUENCE [LARGE SCALE GENOMIC DNA]</scope>
    <source>
        <strain evidence="7">ATCC BAA-8 / DSM 12333 / NBRC 16432</strain>
    </source>
</reference>
<name>C5C4T5_BEUC1</name>
<keyword evidence="7" id="KW-1185">Reference proteome</keyword>
<dbReference type="STRING" id="471853.Bcav_1807"/>
<gene>
    <name evidence="6" type="ordered locus">Bcav_1807</name>
</gene>